<evidence type="ECO:0000313" key="2">
    <source>
        <dbReference type="Proteomes" id="UP000605846"/>
    </source>
</evidence>
<evidence type="ECO:0000313" key="1">
    <source>
        <dbReference type="EMBL" id="KAF7720581.1"/>
    </source>
</evidence>
<sequence>MVTPSTEDPLNQQSIISLAHAHCLRNSQTSNCITYPSTWTDHHLLTIEFLPERTDIGPGCWRLNPTFLTMPAFQQLLKQLIETFFANPHIADNNDAGYVWETLKSVLQAAAKSFGRQFQPTARRNYTNLQKE</sequence>
<keyword evidence="2" id="KW-1185">Reference proteome</keyword>
<protein>
    <submittedName>
        <fullName evidence="1">Uncharacterized protein</fullName>
    </submittedName>
</protein>
<name>A0A8H7ELL1_9FUNG</name>
<dbReference type="OrthoDB" id="2282763at2759"/>
<comment type="caution">
    <text evidence="1">The sequence shown here is derived from an EMBL/GenBank/DDBJ whole genome shotgun (WGS) entry which is preliminary data.</text>
</comment>
<dbReference type="EMBL" id="JABAYA010000526">
    <property type="protein sequence ID" value="KAF7720581.1"/>
    <property type="molecule type" value="Genomic_DNA"/>
</dbReference>
<gene>
    <name evidence="1" type="ORF">EC973_007332</name>
</gene>
<accession>A0A8H7ELL1</accession>
<proteinExistence type="predicted"/>
<organism evidence="1 2">
    <name type="scientific">Apophysomyces ossiformis</name>
    <dbReference type="NCBI Taxonomy" id="679940"/>
    <lineage>
        <taxon>Eukaryota</taxon>
        <taxon>Fungi</taxon>
        <taxon>Fungi incertae sedis</taxon>
        <taxon>Mucoromycota</taxon>
        <taxon>Mucoromycotina</taxon>
        <taxon>Mucoromycetes</taxon>
        <taxon>Mucorales</taxon>
        <taxon>Mucorineae</taxon>
        <taxon>Mucoraceae</taxon>
        <taxon>Apophysomyces</taxon>
    </lineage>
</organism>
<dbReference type="AlphaFoldDB" id="A0A8H7ELL1"/>
<dbReference type="Proteomes" id="UP000605846">
    <property type="component" value="Unassembled WGS sequence"/>
</dbReference>
<feature type="non-terminal residue" evidence="1">
    <location>
        <position position="132"/>
    </location>
</feature>
<reference evidence="1" key="1">
    <citation type="submission" date="2020-01" db="EMBL/GenBank/DDBJ databases">
        <title>Genome Sequencing of Three Apophysomyces-Like Fungal Strains Confirms a Novel Fungal Genus in the Mucoromycota with divergent Burkholderia-like Endosymbiotic Bacteria.</title>
        <authorList>
            <person name="Stajich J.E."/>
            <person name="Macias A.M."/>
            <person name="Carter-House D."/>
            <person name="Lovett B."/>
            <person name="Kasson L.R."/>
            <person name="Berry K."/>
            <person name="Grigoriev I."/>
            <person name="Chang Y."/>
            <person name="Spatafora J."/>
            <person name="Kasson M.T."/>
        </authorList>
    </citation>
    <scope>NUCLEOTIDE SEQUENCE</scope>
    <source>
        <strain evidence="1">NRRL A-21654</strain>
    </source>
</reference>